<dbReference type="OrthoDB" id="10072024at2759"/>
<feature type="domain" description="MBD" evidence="7">
    <location>
        <begin position="333"/>
        <end position="414"/>
    </location>
</feature>
<keyword evidence="4" id="KW-0804">Transcription</keyword>
<feature type="compositionally biased region" description="Polar residues" evidence="6">
    <location>
        <begin position="429"/>
        <end position="441"/>
    </location>
</feature>
<dbReference type="GO" id="GO:0005634">
    <property type="term" value="C:nucleus"/>
    <property type="evidence" value="ECO:0007669"/>
    <property type="project" value="UniProtKB-SubCell"/>
</dbReference>
<dbReference type="Proteomes" id="UP000825935">
    <property type="component" value="Chromosome 38"/>
</dbReference>
<feature type="region of interest" description="Disordered" evidence="6">
    <location>
        <begin position="217"/>
        <end position="243"/>
    </location>
</feature>
<keyword evidence="2" id="KW-0805">Transcription regulation</keyword>
<protein>
    <recommendedName>
        <fullName evidence="7">MBD domain-containing protein</fullName>
    </recommendedName>
</protein>
<evidence type="ECO:0000256" key="2">
    <source>
        <dbReference type="ARBA" id="ARBA00023015"/>
    </source>
</evidence>
<accession>A0A8T2Q2X7</accession>
<evidence type="ECO:0000256" key="3">
    <source>
        <dbReference type="ARBA" id="ARBA00023125"/>
    </source>
</evidence>
<dbReference type="PROSITE" id="PS50982">
    <property type="entry name" value="MBD"/>
    <property type="match status" value="1"/>
</dbReference>
<keyword evidence="3" id="KW-0238">DNA-binding</keyword>
<evidence type="ECO:0000256" key="5">
    <source>
        <dbReference type="ARBA" id="ARBA00023242"/>
    </source>
</evidence>
<dbReference type="InterPro" id="IPR016177">
    <property type="entry name" value="DNA-bd_dom_sf"/>
</dbReference>
<keyword evidence="5" id="KW-0539">Nucleus</keyword>
<evidence type="ECO:0000259" key="7">
    <source>
        <dbReference type="PROSITE" id="PS50982"/>
    </source>
</evidence>
<feature type="compositionally biased region" description="Low complexity" evidence="6">
    <location>
        <begin position="217"/>
        <end position="227"/>
    </location>
</feature>
<dbReference type="Pfam" id="PF01429">
    <property type="entry name" value="MBD"/>
    <property type="match status" value="1"/>
</dbReference>
<gene>
    <name evidence="8" type="ORF">KP509_38G020300</name>
</gene>
<dbReference type="PANTHER" id="PTHR34067:SF20">
    <property type="entry name" value="OS08G0206700 PROTEIN"/>
    <property type="match status" value="1"/>
</dbReference>
<name>A0A8T2Q2X7_CERRI</name>
<dbReference type="PANTHER" id="PTHR34067">
    <property type="entry name" value="OS04G0193200 PROTEIN"/>
    <property type="match status" value="1"/>
</dbReference>
<reference evidence="8" key="1">
    <citation type="submission" date="2021-08" db="EMBL/GenBank/DDBJ databases">
        <title>WGS assembly of Ceratopteris richardii.</title>
        <authorList>
            <person name="Marchant D.B."/>
            <person name="Chen G."/>
            <person name="Jenkins J."/>
            <person name="Shu S."/>
            <person name="Leebens-Mack J."/>
            <person name="Grimwood J."/>
            <person name="Schmutz J."/>
            <person name="Soltis P."/>
            <person name="Soltis D."/>
            <person name="Chen Z.-H."/>
        </authorList>
    </citation>
    <scope>NUCLEOTIDE SEQUENCE</scope>
    <source>
        <strain evidence="8">Whitten #5841</strain>
        <tissue evidence="8">Leaf</tissue>
    </source>
</reference>
<evidence type="ECO:0000256" key="1">
    <source>
        <dbReference type="ARBA" id="ARBA00004123"/>
    </source>
</evidence>
<organism evidence="8 9">
    <name type="scientific">Ceratopteris richardii</name>
    <name type="common">Triangle waterfern</name>
    <dbReference type="NCBI Taxonomy" id="49495"/>
    <lineage>
        <taxon>Eukaryota</taxon>
        <taxon>Viridiplantae</taxon>
        <taxon>Streptophyta</taxon>
        <taxon>Embryophyta</taxon>
        <taxon>Tracheophyta</taxon>
        <taxon>Polypodiopsida</taxon>
        <taxon>Polypodiidae</taxon>
        <taxon>Polypodiales</taxon>
        <taxon>Pteridineae</taxon>
        <taxon>Pteridaceae</taxon>
        <taxon>Parkerioideae</taxon>
        <taxon>Ceratopteris</taxon>
    </lineage>
</organism>
<dbReference type="Gene3D" id="3.30.890.10">
    <property type="entry name" value="Methyl-cpg-binding Protein 2, Chain A"/>
    <property type="match status" value="1"/>
</dbReference>
<evidence type="ECO:0000256" key="6">
    <source>
        <dbReference type="SAM" id="MobiDB-lite"/>
    </source>
</evidence>
<dbReference type="InterPro" id="IPR001739">
    <property type="entry name" value="Methyl_CpG_DNA-bd"/>
</dbReference>
<feature type="region of interest" description="Disordered" evidence="6">
    <location>
        <begin position="485"/>
        <end position="554"/>
    </location>
</feature>
<evidence type="ECO:0000256" key="4">
    <source>
        <dbReference type="ARBA" id="ARBA00023163"/>
    </source>
</evidence>
<evidence type="ECO:0000313" key="9">
    <source>
        <dbReference type="Proteomes" id="UP000825935"/>
    </source>
</evidence>
<sequence length="554" mass="62078">MDDSNMGSVKQTMGILSNFLNNVKRTLEQLCEGHTLASVQASKQRENVAASAFGMRPALEKVMPPQNAMKNSSFGRISDQNQSWSYSSQSNAINGKCAERRSDHRNEINQSFIQRLPDSEMECAVGFFLNDMKKTVDSWFNRYSMLSEGKAPFDSRSQLLHTGVQVLEQFNFGPEADHVHSVMREMDDRDNEVLLPYPQGGQIIGRPFFKKVEATNRVANRKSSNSRANRRKPKSSVYASQGITGNLNATQGLDLTQHMILPTQDTISSIEYRVPDSNGHLGNTSQNDSEIGVDNIERAIVKFTPLGTGEKSLDNIRPPVQTDELTIRPHHHKVEIVESPSWLPKGWITEVKTRISGGSAGCKDKYYYDPVSKRRCRSQKEVFCFLETGKLGRYKRKQPSTNKSLSLDLEKQASKPSEVQTTEKDVSSMRKSPQPYNQENTSGAFAIFPSATQRGWGGGTFLPYRAGQTNDFLYDNLANMSRPGFDQFNSINPPPNKPTDDRGISPSRPWLFSSTEFPTGGPVSRIEVENVQGFTRSRRGIEGTQKRPKKSSKQ</sequence>
<dbReference type="GO" id="GO:0003677">
    <property type="term" value="F:DNA binding"/>
    <property type="evidence" value="ECO:0007669"/>
    <property type="project" value="UniProtKB-KW"/>
</dbReference>
<comment type="caution">
    <text evidence="8">The sequence shown here is derived from an EMBL/GenBank/DDBJ whole genome shotgun (WGS) entry which is preliminary data.</text>
</comment>
<evidence type="ECO:0000313" key="8">
    <source>
        <dbReference type="EMBL" id="KAH7278028.1"/>
    </source>
</evidence>
<keyword evidence="9" id="KW-1185">Reference proteome</keyword>
<dbReference type="AlphaFoldDB" id="A0A8T2Q2X7"/>
<proteinExistence type="predicted"/>
<dbReference type="InterPro" id="IPR038945">
    <property type="entry name" value="MBD13-like"/>
</dbReference>
<dbReference type="EMBL" id="CM035443">
    <property type="protein sequence ID" value="KAH7278028.1"/>
    <property type="molecule type" value="Genomic_DNA"/>
</dbReference>
<dbReference type="SUPFAM" id="SSF54171">
    <property type="entry name" value="DNA-binding domain"/>
    <property type="match status" value="1"/>
</dbReference>
<comment type="subcellular location">
    <subcellularLocation>
        <location evidence="1">Nucleus</location>
    </subcellularLocation>
</comment>
<feature type="region of interest" description="Disordered" evidence="6">
    <location>
        <begin position="395"/>
        <end position="441"/>
    </location>
</feature>